<dbReference type="AlphaFoldDB" id="A0A7V1PVV8"/>
<dbReference type="Pfam" id="PF02472">
    <property type="entry name" value="ExbD"/>
    <property type="match status" value="1"/>
</dbReference>
<evidence type="ECO:0000256" key="7">
    <source>
        <dbReference type="RuleBase" id="RU003879"/>
    </source>
</evidence>
<dbReference type="GO" id="GO:0015031">
    <property type="term" value="P:protein transport"/>
    <property type="evidence" value="ECO:0007669"/>
    <property type="project" value="UniProtKB-KW"/>
</dbReference>
<protein>
    <submittedName>
        <fullName evidence="9">Biopolymer transporter ExbD</fullName>
    </submittedName>
</protein>
<evidence type="ECO:0000256" key="8">
    <source>
        <dbReference type="SAM" id="Phobius"/>
    </source>
</evidence>
<reference evidence="9" key="1">
    <citation type="journal article" date="2020" name="mSystems">
        <title>Genome- and Community-Level Interaction Insights into Carbon Utilization and Element Cycling Functions of Hydrothermarchaeota in Hydrothermal Sediment.</title>
        <authorList>
            <person name="Zhou Z."/>
            <person name="Liu Y."/>
            <person name="Xu W."/>
            <person name="Pan J."/>
            <person name="Luo Z.H."/>
            <person name="Li M."/>
        </authorList>
    </citation>
    <scope>NUCLEOTIDE SEQUENCE [LARGE SCALE GENOMIC DNA]</scope>
    <source>
        <strain evidence="9">HyVt-456</strain>
    </source>
</reference>
<keyword evidence="7" id="KW-0813">Transport</keyword>
<evidence type="ECO:0000256" key="5">
    <source>
        <dbReference type="ARBA" id="ARBA00022989"/>
    </source>
</evidence>
<proteinExistence type="inferred from homology"/>
<comment type="subcellular location">
    <subcellularLocation>
        <location evidence="1">Cell membrane</location>
        <topology evidence="1">Single-pass membrane protein</topology>
    </subcellularLocation>
    <subcellularLocation>
        <location evidence="7">Cell membrane</location>
        <topology evidence="7">Single-pass type II membrane protein</topology>
    </subcellularLocation>
</comment>
<keyword evidence="4 7" id="KW-0812">Transmembrane</keyword>
<organism evidence="9">
    <name type="scientific">Caldithrix abyssi</name>
    <dbReference type="NCBI Taxonomy" id="187145"/>
    <lineage>
        <taxon>Bacteria</taxon>
        <taxon>Pseudomonadati</taxon>
        <taxon>Calditrichota</taxon>
        <taxon>Calditrichia</taxon>
        <taxon>Calditrichales</taxon>
        <taxon>Calditrichaceae</taxon>
        <taxon>Caldithrix</taxon>
    </lineage>
</organism>
<dbReference type="InterPro" id="IPR003400">
    <property type="entry name" value="ExbD"/>
</dbReference>
<keyword evidence="5 8" id="KW-1133">Transmembrane helix</keyword>
<keyword evidence="3" id="KW-1003">Cell membrane</keyword>
<dbReference type="PANTHER" id="PTHR30558">
    <property type="entry name" value="EXBD MEMBRANE COMPONENT OF PMF-DRIVEN MACROMOLECULE IMPORT SYSTEM"/>
    <property type="match status" value="1"/>
</dbReference>
<gene>
    <name evidence="9" type="ORF">ENJ10_14715</name>
</gene>
<comment type="caution">
    <text evidence="9">The sequence shown here is derived from an EMBL/GenBank/DDBJ whole genome shotgun (WGS) entry which is preliminary data.</text>
</comment>
<dbReference type="EMBL" id="DRLD01000418">
    <property type="protein sequence ID" value="HED11940.1"/>
    <property type="molecule type" value="Genomic_DNA"/>
</dbReference>
<name>A0A7V1PVV8_CALAY</name>
<dbReference type="GO" id="GO:0005886">
    <property type="term" value="C:plasma membrane"/>
    <property type="evidence" value="ECO:0007669"/>
    <property type="project" value="UniProtKB-SubCell"/>
</dbReference>
<keyword evidence="6 8" id="KW-0472">Membrane</keyword>
<feature type="transmembrane region" description="Helical" evidence="8">
    <location>
        <begin position="12"/>
        <end position="36"/>
    </location>
</feature>
<comment type="similarity">
    <text evidence="2 7">Belongs to the ExbD/TolR family.</text>
</comment>
<evidence type="ECO:0000256" key="1">
    <source>
        <dbReference type="ARBA" id="ARBA00004162"/>
    </source>
</evidence>
<evidence type="ECO:0000256" key="3">
    <source>
        <dbReference type="ARBA" id="ARBA00022475"/>
    </source>
</evidence>
<keyword evidence="7" id="KW-0653">Protein transport</keyword>
<evidence type="ECO:0000256" key="2">
    <source>
        <dbReference type="ARBA" id="ARBA00005811"/>
    </source>
</evidence>
<evidence type="ECO:0000256" key="6">
    <source>
        <dbReference type="ARBA" id="ARBA00023136"/>
    </source>
</evidence>
<dbReference type="Proteomes" id="UP000886005">
    <property type="component" value="Unassembled WGS sequence"/>
</dbReference>
<evidence type="ECO:0000313" key="9">
    <source>
        <dbReference type="EMBL" id="HED11940.1"/>
    </source>
</evidence>
<dbReference type="GO" id="GO:0022857">
    <property type="term" value="F:transmembrane transporter activity"/>
    <property type="evidence" value="ECO:0007669"/>
    <property type="project" value="InterPro"/>
</dbReference>
<evidence type="ECO:0000256" key="4">
    <source>
        <dbReference type="ARBA" id="ARBA00022692"/>
    </source>
</evidence>
<dbReference type="Gene3D" id="3.30.420.270">
    <property type="match status" value="1"/>
</dbReference>
<accession>A0A7V1PVV8</accession>
<sequence>MQLSSQKSKKLTLNLTSLIDVLFILIIFFSVTSTFLEQPGIDLKLPEAETSEAFTSQKVIVYIDKEKNLFLNDNLISINELAKEIKQLNSYKKDKSIVLKADEKADYGRVIEVMDKLRKNGVYKIIVSTSMPAQ</sequence>